<accession>A0A0F9NMQ5</accession>
<feature type="region of interest" description="Disordered" evidence="1">
    <location>
        <begin position="1"/>
        <end position="28"/>
    </location>
</feature>
<comment type="caution">
    <text evidence="2">The sequence shown here is derived from an EMBL/GenBank/DDBJ whole genome shotgun (WGS) entry which is preliminary data.</text>
</comment>
<reference evidence="2" key="1">
    <citation type="journal article" date="2015" name="Nature">
        <title>Complex archaea that bridge the gap between prokaryotes and eukaryotes.</title>
        <authorList>
            <person name="Spang A."/>
            <person name="Saw J.H."/>
            <person name="Jorgensen S.L."/>
            <person name="Zaremba-Niedzwiedzka K."/>
            <person name="Martijn J."/>
            <person name="Lind A.E."/>
            <person name="van Eijk R."/>
            <person name="Schleper C."/>
            <person name="Guy L."/>
            <person name="Ettema T.J."/>
        </authorList>
    </citation>
    <scope>NUCLEOTIDE SEQUENCE</scope>
</reference>
<sequence length="159" mass="17612">MAGTGSSGNPNIIRDTQGKKTGPTTLGGKLKVSLNSSKSLSTSTEINAAMEELGVRFEKTEDALTIKKIFKEWFLSKTGKELTEIDRLGELINILEADTAVRTMDKLEKGIPLDDSDLKLIKLLKETLEATHKLKFGTKQVNIHGDFDDIRKMMFDDNP</sequence>
<dbReference type="AlphaFoldDB" id="A0A0F9NMQ5"/>
<protein>
    <submittedName>
        <fullName evidence="2">Uncharacterized protein</fullName>
    </submittedName>
</protein>
<name>A0A0F9NMQ5_9ZZZZ</name>
<organism evidence="2">
    <name type="scientific">marine sediment metagenome</name>
    <dbReference type="NCBI Taxonomy" id="412755"/>
    <lineage>
        <taxon>unclassified sequences</taxon>
        <taxon>metagenomes</taxon>
        <taxon>ecological metagenomes</taxon>
    </lineage>
</organism>
<feature type="compositionally biased region" description="Low complexity" evidence="1">
    <location>
        <begin position="19"/>
        <end position="28"/>
    </location>
</feature>
<dbReference type="EMBL" id="LAZR01003361">
    <property type="protein sequence ID" value="KKN19164.1"/>
    <property type="molecule type" value="Genomic_DNA"/>
</dbReference>
<proteinExistence type="predicted"/>
<evidence type="ECO:0000313" key="2">
    <source>
        <dbReference type="EMBL" id="KKN19164.1"/>
    </source>
</evidence>
<gene>
    <name evidence="2" type="ORF">LCGC14_0948500</name>
</gene>
<evidence type="ECO:0000256" key="1">
    <source>
        <dbReference type="SAM" id="MobiDB-lite"/>
    </source>
</evidence>